<dbReference type="EMBL" id="CP012543">
    <property type="protein sequence ID" value="QCD46176.1"/>
    <property type="molecule type" value="Genomic_DNA"/>
</dbReference>
<protein>
    <submittedName>
        <fullName evidence="9">Putative PIN domain protein</fullName>
    </submittedName>
</protein>
<dbReference type="InterPro" id="IPR050556">
    <property type="entry name" value="Type_II_TA_system_RNase"/>
</dbReference>
<organism evidence="9 10">
    <name type="scientific">Campylobacter rectus</name>
    <name type="common">Wolinella recta</name>
    <dbReference type="NCBI Taxonomy" id="203"/>
    <lineage>
        <taxon>Bacteria</taxon>
        <taxon>Pseudomonadati</taxon>
        <taxon>Campylobacterota</taxon>
        <taxon>Epsilonproteobacteria</taxon>
        <taxon>Campylobacterales</taxon>
        <taxon>Campylobacteraceae</taxon>
        <taxon>Campylobacter</taxon>
    </lineage>
</organism>
<comment type="cofactor">
    <cofactor evidence="1">
        <name>Mg(2+)</name>
        <dbReference type="ChEBI" id="CHEBI:18420"/>
    </cofactor>
</comment>
<evidence type="ECO:0000313" key="9">
    <source>
        <dbReference type="EMBL" id="QCD46176.1"/>
    </source>
</evidence>
<keyword evidence="4" id="KW-0479">Metal-binding</keyword>
<evidence type="ECO:0000256" key="4">
    <source>
        <dbReference type="ARBA" id="ARBA00022723"/>
    </source>
</evidence>
<dbReference type="GO" id="GO:0016787">
    <property type="term" value="F:hydrolase activity"/>
    <property type="evidence" value="ECO:0007669"/>
    <property type="project" value="UniProtKB-KW"/>
</dbReference>
<reference evidence="9 10" key="1">
    <citation type="submission" date="2016-07" db="EMBL/GenBank/DDBJ databases">
        <title>Comparative genomics of the Campylobacter concisus group.</title>
        <authorList>
            <person name="Miller W.G."/>
            <person name="Yee E."/>
            <person name="Chapman M.H."/>
            <person name="Huynh S."/>
            <person name="Bono J.L."/>
            <person name="On S.L.W."/>
            <person name="StLeger J."/>
            <person name="Foster G."/>
            <person name="Parker C.T."/>
        </authorList>
    </citation>
    <scope>NUCLEOTIDE SEQUENCE [LARGE SCALE GENOMIC DNA]</scope>
    <source>
        <strain evidence="9 10">ATCC 33238</strain>
    </source>
</reference>
<keyword evidence="3" id="KW-0540">Nuclease</keyword>
<evidence type="ECO:0000259" key="8">
    <source>
        <dbReference type="SMART" id="SM00670"/>
    </source>
</evidence>
<keyword evidence="5" id="KW-0378">Hydrolase</keyword>
<evidence type="ECO:0000256" key="2">
    <source>
        <dbReference type="ARBA" id="ARBA00022649"/>
    </source>
</evidence>
<dbReference type="Proteomes" id="UP000502377">
    <property type="component" value="Chromosome"/>
</dbReference>
<dbReference type="GO" id="GO:0004518">
    <property type="term" value="F:nuclease activity"/>
    <property type="evidence" value="ECO:0007669"/>
    <property type="project" value="UniProtKB-KW"/>
</dbReference>
<dbReference type="SMART" id="SM00670">
    <property type="entry name" value="PINc"/>
    <property type="match status" value="1"/>
</dbReference>
<evidence type="ECO:0000256" key="5">
    <source>
        <dbReference type="ARBA" id="ARBA00022801"/>
    </source>
</evidence>
<dbReference type="InterPro" id="IPR029060">
    <property type="entry name" value="PIN-like_dom_sf"/>
</dbReference>
<sequence length="143" mass="16654">MTNQGRNLKYLLDTNICIYIINENPTSVLKNLNSYENDEIYISTPTISELYYGVLNSKRKEENLMKLDKFLNAFKGNILEFDLKVAKKYANIRLFINQNNKRNIGDKDMDIAAVCLANYATLVTNNEKDFNFLPNLEIENWAR</sequence>
<dbReference type="PANTHER" id="PTHR33653">
    <property type="entry name" value="RIBONUCLEASE VAPC2"/>
    <property type="match status" value="1"/>
</dbReference>
<evidence type="ECO:0000313" key="10">
    <source>
        <dbReference type="Proteomes" id="UP000502377"/>
    </source>
</evidence>
<dbReference type="Gene3D" id="3.40.50.1010">
    <property type="entry name" value="5'-nuclease"/>
    <property type="match status" value="1"/>
</dbReference>
<gene>
    <name evidence="9" type="ORF">CRECT_0485</name>
</gene>
<comment type="similarity">
    <text evidence="7">Belongs to the PINc/VapC protein family.</text>
</comment>
<dbReference type="SUPFAM" id="SSF88723">
    <property type="entry name" value="PIN domain-like"/>
    <property type="match status" value="1"/>
</dbReference>
<dbReference type="KEGG" id="crx:CRECT_0485"/>
<keyword evidence="6" id="KW-0460">Magnesium</keyword>
<evidence type="ECO:0000256" key="6">
    <source>
        <dbReference type="ARBA" id="ARBA00022842"/>
    </source>
</evidence>
<dbReference type="AlphaFoldDB" id="A0A6G5QL22"/>
<dbReference type="InterPro" id="IPR002716">
    <property type="entry name" value="PIN_dom"/>
</dbReference>
<keyword evidence="2" id="KW-1277">Toxin-antitoxin system</keyword>
<name>A0A6G5QL22_CAMRE</name>
<proteinExistence type="inferred from homology"/>
<evidence type="ECO:0000256" key="1">
    <source>
        <dbReference type="ARBA" id="ARBA00001946"/>
    </source>
</evidence>
<evidence type="ECO:0000256" key="7">
    <source>
        <dbReference type="ARBA" id="ARBA00038093"/>
    </source>
</evidence>
<dbReference type="CDD" id="cd09881">
    <property type="entry name" value="PIN_VapC4-5_FitB-like"/>
    <property type="match status" value="1"/>
</dbReference>
<dbReference type="RefSeq" id="WP_002946030.1">
    <property type="nucleotide sequence ID" value="NZ_CP012543.1"/>
</dbReference>
<evidence type="ECO:0000256" key="3">
    <source>
        <dbReference type="ARBA" id="ARBA00022722"/>
    </source>
</evidence>
<dbReference type="GO" id="GO:0046872">
    <property type="term" value="F:metal ion binding"/>
    <property type="evidence" value="ECO:0007669"/>
    <property type="project" value="UniProtKB-KW"/>
</dbReference>
<dbReference type="Pfam" id="PF01850">
    <property type="entry name" value="PIN"/>
    <property type="match status" value="1"/>
</dbReference>
<dbReference type="PANTHER" id="PTHR33653:SF1">
    <property type="entry name" value="RIBONUCLEASE VAPC2"/>
    <property type="match status" value="1"/>
</dbReference>
<accession>A0A6G5QL22</accession>
<feature type="domain" description="PIN" evidence="8">
    <location>
        <begin position="8"/>
        <end position="131"/>
    </location>
</feature>